<dbReference type="Gene3D" id="3.40.50.150">
    <property type="entry name" value="Vaccinia Virus protein VP39"/>
    <property type="match status" value="1"/>
</dbReference>
<dbReference type="AlphaFoldDB" id="X6LRS7"/>
<dbReference type="Pfam" id="PF01170">
    <property type="entry name" value="UPF0020"/>
    <property type="match status" value="1"/>
</dbReference>
<feature type="domain" description="Ribosomal RNA large subunit methyltransferase K/L-like methyltransferase" evidence="3">
    <location>
        <begin position="247"/>
        <end position="424"/>
    </location>
</feature>
<dbReference type="Proteomes" id="UP000023152">
    <property type="component" value="Unassembled WGS sequence"/>
</dbReference>
<evidence type="ECO:0000313" key="5">
    <source>
        <dbReference type="Proteomes" id="UP000023152"/>
    </source>
</evidence>
<dbReference type="InterPro" id="IPR029063">
    <property type="entry name" value="SAM-dependent_MTases_sf"/>
</dbReference>
<dbReference type="GO" id="GO:0003676">
    <property type="term" value="F:nucleic acid binding"/>
    <property type="evidence" value="ECO:0007669"/>
    <property type="project" value="InterPro"/>
</dbReference>
<keyword evidence="2" id="KW-1133">Transmembrane helix</keyword>
<dbReference type="PANTHER" id="PTHR14911">
    <property type="entry name" value="THUMP DOMAIN-CONTAINING"/>
    <property type="match status" value="1"/>
</dbReference>
<evidence type="ECO:0000259" key="3">
    <source>
        <dbReference type="Pfam" id="PF01170"/>
    </source>
</evidence>
<dbReference type="SUPFAM" id="SSF53335">
    <property type="entry name" value="S-adenosyl-L-methionine-dependent methyltransferases"/>
    <property type="match status" value="1"/>
</dbReference>
<dbReference type="GO" id="GO:0016423">
    <property type="term" value="F:tRNA (guanine) methyltransferase activity"/>
    <property type="evidence" value="ECO:0007669"/>
    <property type="project" value="TreeGrafter"/>
</dbReference>
<feature type="region of interest" description="Disordered" evidence="1">
    <location>
        <begin position="470"/>
        <end position="494"/>
    </location>
</feature>
<organism evidence="4 5">
    <name type="scientific">Reticulomyxa filosa</name>
    <dbReference type="NCBI Taxonomy" id="46433"/>
    <lineage>
        <taxon>Eukaryota</taxon>
        <taxon>Sar</taxon>
        <taxon>Rhizaria</taxon>
        <taxon>Retaria</taxon>
        <taxon>Foraminifera</taxon>
        <taxon>Monothalamids</taxon>
        <taxon>Reticulomyxidae</taxon>
        <taxon>Reticulomyxa</taxon>
    </lineage>
</organism>
<feature type="compositionally biased region" description="Basic residues" evidence="1">
    <location>
        <begin position="474"/>
        <end position="487"/>
    </location>
</feature>
<dbReference type="SUPFAM" id="SSF143437">
    <property type="entry name" value="THUMP domain-like"/>
    <property type="match status" value="1"/>
</dbReference>
<dbReference type="Gene3D" id="3.30.2130.30">
    <property type="match status" value="1"/>
</dbReference>
<dbReference type="OrthoDB" id="2013972at2759"/>
<dbReference type="PROSITE" id="PS00092">
    <property type="entry name" value="N6_MTASE"/>
    <property type="match status" value="1"/>
</dbReference>
<dbReference type="EMBL" id="ASPP01029492">
    <property type="protein sequence ID" value="ETO04329.1"/>
    <property type="molecule type" value="Genomic_DNA"/>
</dbReference>
<keyword evidence="2" id="KW-0812">Transmembrane</keyword>
<comment type="caution">
    <text evidence="4">The sequence shown here is derived from an EMBL/GenBank/DDBJ whole genome shotgun (WGS) entry which is preliminary data.</text>
</comment>
<keyword evidence="5" id="KW-1185">Reference proteome</keyword>
<keyword evidence="2" id="KW-0472">Membrane</keyword>
<name>X6LRS7_RETFI</name>
<accession>X6LRS7</accession>
<reference evidence="4 5" key="1">
    <citation type="journal article" date="2013" name="Curr. Biol.">
        <title>The Genome of the Foraminiferan Reticulomyxa filosa.</title>
        <authorList>
            <person name="Glockner G."/>
            <person name="Hulsmann N."/>
            <person name="Schleicher M."/>
            <person name="Noegel A.A."/>
            <person name="Eichinger L."/>
            <person name="Gallinger C."/>
            <person name="Pawlowski J."/>
            <person name="Sierra R."/>
            <person name="Euteneuer U."/>
            <person name="Pillet L."/>
            <person name="Moustafa A."/>
            <person name="Platzer M."/>
            <person name="Groth M."/>
            <person name="Szafranski K."/>
            <person name="Schliwa M."/>
        </authorList>
    </citation>
    <scope>NUCLEOTIDE SEQUENCE [LARGE SCALE GENOMIC DNA]</scope>
</reference>
<evidence type="ECO:0000313" key="4">
    <source>
        <dbReference type="EMBL" id="ETO04329.1"/>
    </source>
</evidence>
<dbReference type="GO" id="GO:0043527">
    <property type="term" value="C:tRNA methyltransferase complex"/>
    <property type="evidence" value="ECO:0007669"/>
    <property type="project" value="UniProtKB-ARBA"/>
</dbReference>
<evidence type="ECO:0000256" key="1">
    <source>
        <dbReference type="SAM" id="MobiDB-lite"/>
    </source>
</evidence>
<dbReference type="InterPro" id="IPR002052">
    <property type="entry name" value="DNA_methylase_N6_adenine_CS"/>
</dbReference>
<feature type="transmembrane region" description="Helical" evidence="2">
    <location>
        <begin position="500"/>
        <end position="518"/>
    </location>
</feature>
<protein>
    <submittedName>
        <fullName evidence="4">F-box/LRR-repeat protein</fullName>
    </submittedName>
</protein>
<dbReference type="OMA" id="EESHEWV"/>
<dbReference type="GO" id="GO:0030488">
    <property type="term" value="P:tRNA methylation"/>
    <property type="evidence" value="ECO:0007669"/>
    <property type="project" value="TreeGrafter"/>
</dbReference>
<sequence>MTQFLAFSTIHGLEKECLGEVKELLHEYLKKEKIELDFLKAVSDKEYLSTRRGYVVLECPSQYLNMSLFGALTKLKSVQRIIYLVGEFVKLPMDDTMLSYLQTEITSNKETNKKWQQGHDYWKSMCLATSLNYLENDSVDHRFKSSYIRYIEANKGTDESKTDKQSIPIRELNVDEPTYRITCDRIGSHVQKTDILEPQLAHVIHTQFPTWQVKLSYPDIHIYFDLFHEQCLFGIILRDGMHRRNRRNLQHHFQTALNPCLCYLLARIADIKPHMYVCDPMCGIGSILIESFLSYPHATYIGTDWKFKPVQEAICNTKYCNIPLLNTSDLKEDNINDEQKYGICFTTVDVTTIYPPQCNSIYSKLKNKIDVVITDPPFGHKHGTYQNNREHLYPKMIKSLMSLIKPVTGKLLMVLNKATMERKLVKELLQQMYGDEGCKYETKEVDIGGFNALLFIIQKLKVEEDTIEKDTHAPKKKEKKEKKKTGKKSTGNTSHASNKIIAITLLVLVLGLVAKLLLNSFW</sequence>
<dbReference type="PANTHER" id="PTHR14911:SF13">
    <property type="entry name" value="TRNA (GUANINE(6)-N2)-METHYLTRANSFERASE THUMP3"/>
    <property type="match status" value="1"/>
</dbReference>
<evidence type="ECO:0000256" key="2">
    <source>
        <dbReference type="SAM" id="Phobius"/>
    </source>
</evidence>
<proteinExistence type="predicted"/>
<gene>
    <name evidence="4" type="ORF">RFI_33068</name>
</gene>
<dbReference type="InterPro" id="IPR000241">
    <property type="entry name" value="RlmKL-like_Mtase"/>
</dbReference>